<dbReference type="Proteomes" id="UP000606003">
    <property type="component" value="Unassembled WGS sequence"/>
</dbReference>
<keyword evidence="1" id="KW-0812">Transmembrane</keyword>
<dbReference type="Gene3D" id="3.55.50.30">
    <property type="match status" value="1"/>
</dbReference>
<dbReference type="PIRSF" id="PIRSF018266">
    <property type="entry name" value="FecR"/>
    <property type="match status" value="1"/>
</dbReference>
<feature type="domain" description="FecR protein" evidence="2">
    <location>
        <begin position="124"/>
        <end position="213"/>
    </location>
</feature>
<dbReference type="Gene3D" id="2.60.120.1440">
    <property type="match status" value="1"/>
</dbReference>
<keyword evidence="5" id="KW-1185">Reference proteome</keyword>
<dbReference type="RefSeq" id="WP_190928544.1">
    <property type="nucleotide sequence ID" value="NZ_JACXAC010000008.1"/>
</dbReference>
<evidence type="ECO:0000259" key="2">
    <source>
        <dbReference type="Pfam" id="PF04773"/>
    </source>
</evidence>
<evidence type="ECO:0000313" key="4">
    <source>
        <dbReference type="EMBL" id="MBD2724580.1"/>
    </source>
</evidence>
<comment type="caution">
    <text evidence="4">The sequence shown here is derived from an EMBL/GenBank/DDBJ whole genome shotgun (WGS) entry which is preliminary data.</text>
</comment>
<keyword evidence="1" id="KW-0472">Membrane</keyword>
<name>A0ABR8JZC5_9BACT</name>
<feature type="domain" description="Protein FecR C-terminal" evidence="3">
    <location>
        <begin position="268"/>
        <end position="335"/>
    </location>
</feature>
<dbReference type="PANTHER" id="PTHR30273:SF2">
    <property type="entry name" value="PROTEIN FECR"/>
    <property type="match status" value="1"/>
</dbReference>
<evidence type="ECO:0000313" key="5">
    <source>
        <dbReference type="Proteomes" id="UP000606003"/>
    </source>
</evidence>
<gene>
    <name evidence="4" type="ORF">IC234_20805</name>
</gene>
<sequence length="346" mass="38397">MTESEFHKLLERYLNGSCTPEEQAVVERWYNRLEQAEGPALRTQNQEEIEQAIWARLMSKRAAKPEPRVVAMWSSAPLRWAAVLALLAFGIGWLVFSTSRFAKLSQQNTVATTNGKWTRRSNQTQQVQAFQLPDSSRISLHPGSSVRYTTAFAGPRREVHLVGEAFFQVTKNPRRPFLVFTKEVVTTVLGTSFRVKAYADGKEASVAVREGKVSVQAREGAQLDASPAHPAAAGVVLLPNQQVVYSASQRRLKKELVDRPVVLAPQPFEFEERPVVEVLAALEKAYGVDIVYDKATLANCTVSITFYDEPLFEKLGLLCKSLGAYYTLADASILIHSPGCQGQLGK</sequence>
<dbReference type="Pfam" id="PF04773">
    <property type="entry name" value="FecR"/>
    <property type="match status" value="1"/>
</dbReference>
<feature type="transmembrane region" description="Helical" evidence="1">
    <location>
        <begin position="78"/>
        <end position="96"/>
    </location>
</feature>
<dbReference type="PANTHER" id="PTHR30273">
    <property type="entry name" value="PERIPLASMIC SIGNAL SENSOR AND SIGMA FACTOR ACTIVATOR FECR-RELATED"/>
    <property type="match status" value="1"/>
</dbReference>
<dbReference type="InterPro" id="IPR032508">
    <property type="entry name" value="FecR_C"/>
</dbReference>
<keyword evidence="1" id="KW-1133">Transmembrane helix</keyword>
<organism evidence="4 5">
    <name type="scientific">Hymenobacter armeniacus</name>
    <dbReference type="NCBI Taxonomy" id="2771358"/>
    <lineage>
        <taxon>Bacteria</taxon>
        <taxon>Pseudomonadati</taxon>
        <taxon>Bacteroidota</taxon>
        <taxon>Cytophagia</taxon>
        <taxon>Cytophagales</taxon>
        <taxon>Hymenobacteraceae</taxon>
        <taxon>Hymenobacter</taxon>
    </lineage>
</organism>
<accession>A0ABR8JZC5</accession>
<protein>
    <submittedName>
        <fullName evidence="4">FecR domain-containing protein</fullName>
    </submittedName>
</protein>
<evidence type="ECO:0000256" key="1">
    <source>
        <dbReference type="SAM" id="Phobius"/>
    </source>
</evidence>
<dbReference type="EMBL" id="JACXAC010000008">
    <property type="protein sequence ID" value="MBD2724580.1"/>
    <property type="molecule type" value="Genomic_DNA"/>
</dbReference>
<proteinExistence type="predicted"/>
<dbReference type="InterPro" id="IPR012373">
    <property type="entry name" value="Ferrdict_sens_TM"/>
</dbReference>
<dbReference type="Pfam" id="PF16344">
    <property type="entry name" value="FecR_C"/>
    <property type="match status" value="1"/>
</dbReference>
<evidence type="ECO:0000259" key="3">
    <source>
        <dbReference type="Pfam" id="PF16344"/>
    </source>
</evidence>
<reference evidence="4 5" key="1">
    <citation type="submission" date="2020-09" db="EMBL/GenBank/DDBJ databases">
        <authorList>
            <person name="Kim M.K."/>
        </authorList>
    </citation>
    <scope>NUCLEOTIDE SEQUENCE [LARGE SCALE GENOMIC DNA]</scope>
    <source>
        <strain evidence="4 5">BT189</strain>
    </source>
</reference>
<dbReference type="InterPro" id="IPR006860">
    <property type="entry name" value="FecR"/>
</dbReference>